<evidence type="ECO:0000313" key="2">
    <source>
        <dbReference type="EMBL" id="SFJ59716.1"/>
    </source>
</evidence>
<evidence type="ECO:0000313" key="3">
    <source>
        <dbReference type="Proteomes" id="UP000182829"/>
    </source>
</evidence>
<dbReference type="EMBL" id="FORO01000044">
    <property type="protein sequence ID" value="SFJ59716.1"/>
    <property type="molecule type" value="Genomic_DNA"/>
</dbReference>
<feature type="region of interest" description="Disordered" evidence="1">
    <location>
        <begin position="1"/>
        <end position="28"/>
    </location>
</feature>
<dbReference type="Proteomes" id="UP000182829">
    <property type="component" value="Unassembled WGS sequence"/>
</dbReference>
<reference evidence="2 3" key="1">
    <citation type="submission" date="2016-10" db="EMBL/GenBank/DDBJ databases">
        <authorList>
            <person name="de Groot N.N."/>
        </authorList>
    </citation>
    <scope>NUCLEOTIDE SEQUENCE [LARGE SCALE GENOMIC DNA]</scope>
    <source>
        <strain evidence="2 3">SP2</strain>
    </source>
</reference>
<name>A0A1I3SQN5_9EURY</name>
<accession>A0A1I3SQN5</accession>
<proteinExistence type="predicted"/>
<dbReference type="InterPro" id="IPR043899">
    <property type="entry name" value="DUF5789"/>
</dbReference>
<sequence length="92" mass="10383">MSGNDRSRDRTQDRAEQRNADRADRTESVLEDIERYFGELEYPVISEGVAAEYGNESLDMQNETESLGSVFVRLVGEEFDSLEGFGRPSTAK</sequence>
<dbReference type="AlphaFoldDB" id="A0A1I3SQN5"/>
<protein>
    <submittedName>
        <fullName evidence="2">Uncharacterized protein</fullName>
    </submittedName>
</protein>
<evidence type="ECO:0000256" key="1">
    <source>
        <dbReference type="SAM" id="MobiDB-lite"/>
    </source>
</evidence>
<organism evidence="2 3">
    <name type="scientific">Natronobacterium gregoryi</name>
    <dbReference type="NCBI Taxonomy" id="44930"/>
    <lineage>
        <taxon>Archaea</taxon>
        <taxon>Methanobacteriati</taxon>
        <taxon>Methanobacteriota</taxon>
        <taxon>Stenosarchaea group</taxon>
        <taxon>Halobacteria</taxon>
        <taxon>Halobacteriales</taxon>
        <taxon>Natrialbaceae</taxon>
        <taxon>Natronobacterium</taxon>
    </lineage>
</organism>
<gene>
    <name evidence="2" type="ORF">SAMN05443661_14420</name>
</gene>
<dbReference type="Pfam" id="PF19102">
    <property type="entry name" value="DUF5789"/>
    <property type="match status" value="1"/>
</dbReference>